<keyword evidence="1" id="KW-0808">Transferase</keyword>
<comment type="caution">
    <text evidence="1">The sequence shown here is derived from an EMBL/GenBank/DDBJ whole genome shotgun (WGS) entry which is preliminary data.</text>
</comment>
<accession>A0A3P3VJ37</accession>
<dbReference type="RefSeq" id="WP_125016797.1">
    <property type="nucleotide sequence ID" value="NZ_QWEZ01000002.1"/>
</dbReference>
<gene>
    <name evidence="1" type="ORF">D0544_12970</name>
</gene>
<dbReference type="GO" id="GO:0016740">
    <property type="term" value="F:transferase activity"/>
    <property type="evidence" value="ECO:0007669"/>
    <property type="project" value="UniProtKB-KW"/>
</dbReference>
<dbReference type="AlphaFoldDB" id="A0A3P3VJ37"/>
<reference evidence="1 2" key="2">
    <citation type="submission" date="2018-12" db="EMBL/GenBank/DDBJ databases">
        <title>Simiduia agarivorans gen. nov., sp. nov., a marine, agarolytic bacterium isolated from shallow coastal water from Keelung, Taiwan.</title>
        <authorList>
            <person name="Shieh W.Y."/>
        </authorList>
    </citation>
    <scope>NUCLEOTIDE SEQUENCE [LARGE SCALE GENOMIC DNA]</scope>
    <source>
        <strain evidence="1 2">GTF-13</strain>
    </source>
</reference>
<evidence type="ECO:0000313" key="1">
    <source>
        <dbReference type="EMBL" id="RRJ82761.1"/>
    </source>
</evidence>
<proteinExistence type="predicted"/>
<keyword evidence="2" id="KW-1185">Reference proteome</keyword>
<evidence type="ECO:0000313" key="2">
    <source>
        <dbReference type="Proteomes" id="UP000280792"/>
    </source>
</evidence>
<protein>
    <submittedName>
        <fullName evidence="1">4-alpha-glucanotransferase</fullName>
    </submittedName>
</protein>
<name>A0A3P3VJ37_9GAMM</name>
<dbReference type="Proteomes" id="UP000280792">
    <property type="component" value="Unassembled WGS sequence"/>
</dbReference>
<dbReference type="EMBL" id="QWEZ01000002">
    <property type="protein sequence ID" value="RRJ82761.1"/>
    <property type="molecule type" value="Genomic_DNA"/>
</dbReference>
<reference evidence="1 2" key="1">
    <citation type="submission" date="2018-08" db="EMBL/GenBank/DDBJ databases">
        <authorList>
            <person name="Khan S.A."/>
        </authorList>
    </citation>
    <scope>NUCLEOTIDE SEQUENCE [LARGE SCALE GENOMIC DNA]</scope>
    <source>
        <strain evidence="1 2">GTF-13</strain>
    </source>
</reference>
<organism evidence="1 2">
    <name type="scientific">Aestuariirhabdus litorea</name>
    <dbReference type="NCBI Taxonomy" id="2528527"/>
    <lineage>
        <taxon>Bacteria</taxon>
        <taxon>Pseudomonadati</taxon>
        <taxon>Pseudomonadota</taxon>
        <taxon>Gammaproteobacteria</taxon>
        <taxon>Oceanospirillales</taxon>
        <taxon>Aestuariirhabdaceae</taxon>
        <taxon>Aestuariirhabdus</taxon>
    </lineage>
</organism>
<sequence length="281" mass="31478">MSKSSDKPLSTTALAKSVNKEPRELFILLADSGWIEKQGERWRLTPKGEFEGGRYAQSEKYGEYIVWPVALTQHALFKRLPAAPLSASQLGAKLGIGGRLCNLLLAELGWIRSYRKGWQLTEAGALLGGQQRENERSGIPYASWPEAIEENSVLQRRTQQLLGEGEALSVDGRWRALDGHLLSSKEELLIDNWLYLNGVVHSTGHPLPFDGDGLADFYLPAGQLYLEYWGFDKTAAYLKRKLARQALYREHQLPLVEVTPEALDNLDEVLPRALLKQGLVL</sequence>